<name>A0ABT6ACJ3_9ACTN</name>
<evidence type="ECO:0000313" key="2">
    <source>
        <dbReference type="Proteomes" id="UP001221150"/>
    </source>
</evidence>
<keyword evidence="2" id="KW-1185">Reference proteome</keyword>
<organism evidence="1 2">
    <name type="scientific">Streptomyces tropicalis</name>
    <dbReference type="NCBI Taxonomy" id="3034234"/>
    <lineage>
        <taxon>Bacteria</taxon>
        <taxon>Bacillati</taxon>
        <taxon>Actinomycetota</taxon>
        <taxon>Actinomycetes</taxon>
        <taxon>Kitasatosporales</taxon>
        <taxon>Streptomycetaceae</taxon>
        <taxon>Streptomyces</taxon>
    </lineage>
</organism>
<protein>
    <submittedName>
        <fullName evidence="1">Uncharacterized protein</fullName>
    </submittedName>
</protein>
<evidence type="ECO:0000313" key="1">
    <source>
        <dbReference type="EMBL" id="MDF3302061.1"/>
    </source>
</evidence>
<dbReference type="Proteomes" id="UP001221150">
    <property type="component" value="Unassembled WGS sequence"/>
</dbReference>
<gene>
    <name evidence="1" type="ORF">P3H78_26215</name>
</gene>
<comment type="caution">
    <text evidence="1">The sequence shown here is derived from an EMBL/GenBank/DDBJ whole genome shotgun (WGS) entry which is preliminary data.</text>
</comment>
<accession>A0ABT6ACJ3</accession>
<proteinExistence type="predicted"/>
<sequence>MNLEDAAAVVVVVDVEHAARRLGIGLGNREFQSGQRKRALVVRGTLSVPLDDLQNHLRGPSD</sequence>
<reference evidence="1 2" key="1">
    <citation type="submission" date="2023-03" db="EMBL/GenBank/DDBJ databases">
        <title>Draft genome sequence of Streptomyces sp. K1PA1 isolated from peat swamp forest in Thailand.</title>
        <authorList>
            <person name="Klaysubun C."/>
            <person name="Duangmal K."/>
        </authorList>
    </citation>
    <scope>NUCLEOTIDE SEQUENCE [LARGE SCALE GENOMIC DNA]</scope>
    <source>
        <strain evidence="1 2">K1PA1</strain>
    </source>
</reference>
<dbReference type="EMBL" id="JARJBB010000018">
    <property type="protein sequence ID" value="MDF3302061.1"/>
    <property type="molecule type" value="Genomic_DNA"/>
</dbReference>
<dbReference type="RefSeq" id="WP_276111630.1">
    <property type="nucleotide sequence ID" value="NZ_JARJBB010000018.1"/>
</dbReference>